<proteinExistence type="predicted"/>
<dbReference type="InterPro" id="IPR000182">
    <property type="entry name" value="GNAT_dom"/>
</dbReference>
<dbReference type="PANTHER" id="PTHR43441">
    <property type="entry name" value="RIBOSOMAL-PROTEIN-SERINE ACETYLTRANSFERASE"/>
    <property type="match status" value="1"/>
</dbReference>
<dbReference type="SUPFAM" id="SSF55729">
    <property type="entry name" value="Acyl-CoA N-acyltransferases (Nat)"/>
    <property type="match status" value="1"/>
</dbReference>
<protein>
    <submittedName>
        <fullName evidence="2">Ribosomal-protein-alanine N-acetyltransferase</fullName>
    </submittedName>
</protein>
<dbReference type="EMBL" id="LS992241">
    <property type="protein sequence ID" value="SYX83289.1"/>
    <property type="molecule type" value="Genomic_DNA"/>
</dbReference>
<dbReference type="InterPro" id="IPR051908">
    <property type="entry name" value="Ribosomal_N-acetyltransferase"/>
</dbReference>
<dbReference type="GO" id="GO:0008999">
    <property type="term" value="F:protein-N-terminal-alanine acetyltransferase activity"/>
    <property type="evidence" value="ECO:0007669"/>
    <property type="project" value="TreeGrafter"/>
</dbReference>
<dbReference type="PANTHER" id="PTHR43441:SF11">
    <property type="entry name" value="RIBOSOMAL-PROTEIN-SERINE ACETYLTRANSFERASE"/>
    <property type="match status" value="1"/>
</dbReference>
<name>A0A383RAC9_PAEAL</name>
<reference evidence="3" key="1">
    <citation type="submission" date="2018-08" db="EMBL/GenBank/DDBJ databases">
        <authorList>
            <person name="Chevrot R."/>
        </authorList>
    </citation>
    <scope>NUCLEOTIDE SEQUENCE [LARGE SCALE GENOMIC DNA]</scope>
</reference>
<dbReference type="GO" id="GO:1990189">
    <property type="term" value="F:protein N-terminal-serine acetyltransferase activity"/>
    <property type="evidence" value="ECO:0007669"/>
    <property type="project" value="TreeGrafter"/>
</dbReference>
<dbReference type="InterPro" id="IPR016181">
    <property type="entry name" value="Acyl_CoA_acyltransferase"/>
</dbReference>
<organism evidence="2 3">
    <name type="scientific">Paenibacillus alvei</name>
    <name type="common">Bacillus alvei</name>
    <dbReference type="NCBI Taxonomy" id="44250"/>
    <lineage>
        <taxon>Bacteria</taxon>
        <taxon>Bacillati</taxon>
        <taxon>Bacillota</taxon>
        <taxon>Bacilli</taxon>
        <taxon>Bacillales</taxon>
        <taxon>Paenibacillaceae</taxon>
        <taxon>Paenibacillus</taxon>
    </lineage>
</organism>
<dbReference type="GO" id="GO:0005737">
    <property type="term" value="C:cytoplasm"/>
    <property type="evidence" value="ECO:0007669"/>
    <property type="project" value="TreeGrafter"/>
</dbReference>
<keyword evidence="2" id="KW-0808">Transferase</keyword>
<sequence length="78" mass="9012">MTEALNRIVAFGFEEMQLNRIEAYVFGTNTASQKLLEKSGFNQEGLLQECYRKNDSFIDAILFAKLQKDYAENVNNIR</sequence>
<dbReference type="Pfam" id="PF13302">
    <property type="entry name" value="Acetyltransf_3"/>
    <property type="match status" value="1"/>
</dbReference>
<dbReference type="RefSeq" id="WP_332018247.1">
    <property type="nucleotide sequence ID" value="NZ_LS992241.1"/>
</dbReference>
<evidence type="ECO:0000259" key="1">
    <source>
        <dbReference type="Pfam" id="PF13302"/>
    </source>
</evidence>
<dbReference type="Proteomes" id="UP000304148">
    <property type="component" value="Chromosome"/>
</dbReference>
<accession>A0A383RAC9</accession>
<feature type="domain" description="N-acetyltransferase" evidence="1">
    <location>
        <begin position="1"/>
        <end position="42"/>
    </location>
</feature>
<gene>
    <name evidence="2" type="ORF">PBLR_11711</name>
</gene>
<evidence type="ECO:0000313" key="3">
    <source>
        <dbReference type="Proteomes" id="UP000304148"/>
    </source>
</evidence>
<dbReference type="AlphaFoldDB" id="A0A383RAC9"/>
<dbReference type="Gene3D" id="3.40.630.30">
    <property type="match status" value="1"/>
</dbReference>
<evidence type="ECO:0000313" key="2">
    <source>
        <dbReference type="EMBL" id="SYX83289.1"/>
    </source>
</evidence>